<evidence type="ECO:0000313" key="3">
    <source>
        <dbReference type="Proteomes" id="UP000271554"/>
    </source>
</evidence>
<name>A0A387HS99_9ACTN</name>
<sequence length="665" mass="72588">MPQDWAGESERDRSVQSYTESLLLPGTGGVAGEQLPVTLLLGPRGSGKTTLLRAIGQWAAAGAVARLDLAELARHDQGPVDVLKAVAYDLEPRKKHVPHISLPAFRLMCAALALELDCQDRAVARRQLSQALAGPPSHWLPHVVQVGQTAGTLAGLPSPFMEVFRVLPTIERVLRHGQVLRRLSRIRRASAVTSALDILVELNLAYHSASAEDRAVTERIVCGVFLQELRRCYVRKDWAVRCLVLLDNADNQLGGEVLRLLVQERRGSDRDPLVVLAMAGSYPRALQDVDFGWQYAADGYPGAWGAGTAFDPQEVTAGLRVGRLRDLTRNEVDQQAKEVFQSTAAPPPRGNAGARWLGWAVYEITRGQPAATARVLGALHGFEPSAPWEERLRRGLKPSAELVHGLRERLLPIDPPQGLRPALARAAAAPDLAQAVVAHWLQAEAEAAAHLGQEFRAFARDRLRTMHIDTGDPLADGPPGTPHPFLRRLLLSALEDPAALHAGLRAEAEARGEPGLAAYHALACGDLAAAAAHLDAIFEQDTPEQWCAALCRLRRAPLPAALSGPGSEPWEQYEALVRHLREDTVPRLRTITRLLAASWIAPEPADDPATDRVGDPYRDPLGDPYASLFGEVYARYHTLAAAHTERVAWANVLQDKAQQYKEEPW</sequence>
<feature type="domain" description="AAA+ ATPase" evidence="1">
    <location>
        <begin position="34"/>
        <end position="331"/>
    </location>
</feature>
<organism evidence="2 3">
    <name type="scientific">Streptomyces hundungensis</name>
    <dbReference type="NCBI Taxonomy" id="1077946"/>
    <lineage>
        <taxon>Bacteria</taxon>
        <taxon>Bacillati</taxon>
        <taxon>Actinomycetota</taxon>
        <taxon>Actinomycetes</taxon>
        <taxon>Kitasatosporales</taxon>
        <taxon>Streptomycetaceae</taxon>
        <taxon>Streptomyces</taxon>
    </lineage>
</organism>
<accession>A0A387HS99</accession>
<dbReference type="EMBL" id="CP032698">
    <property type="protein sequence ID" value="AYG84902.1"/>
    <property type="molecule type" value="Genomic_DNA"/>
</dbReference>
<dbReference type="AlphaFoldDB" id="A0A387HS99"/>
<dbReference type="InterPro" id="IPR003593">
    <property type="entry name" value="AAA+_ATPase"/>
</dbReference>
<dbReference type="InterPro" id="IPR027417">
    <property type="entry name" value="P-loop_NTPase"/>
</dbReference>
<evidence type="ECO:0000313" key="2">
    <source>
        <dbReference type="EMBL" id="AYG84902.1"/>
    </source>
</evidence>
<dbReference type="OrthoDB" id="3512096at2"/>
<proteinExistence type="predicted"/>
<dbReference type="RefSeq" id="WP_120726575.1">
    <property type="nucleotide sequence ID" value="NZ_CP032698.1"/>
</dbReference>
<keyword evidence="3" id="KW-1185">Reference proteome</keyword>
<dbReference type="SMART" id="SM00382">
    <property type="entry name" value="AAA"/>
    <property type="match status" value="1"/>
</dbReference>
<dbReference type="KEGG" id="shun:DWB77_07117"/>
<protein>
    <recommendedName>
        <fullName evidence="1">AAA+ ATPase domain-containing protein</fullName>
    </recommendedName>
</protein>
<dbReference type="SUPFAM" id="SSF52540">
    <property type="entry name" value="P-loop containing nucleoside triphosphate hydrolases"/>
    <property type="match status" value="1"/>
</dbReference>
<reference evidence="2 3" key="1">
    <citation type="submission" date="2018-10" db="EMBL/GenBank/DDBJ databases">
        <title>Relationship between Morphology and Antimicrobial Activity in Streptomyces.</title>
        <authorList>
            <person name="Kang H.J."/>
            <person name="Kim S.B."/>
        </authorList>
    </citation>
    <scope>NUCLEOTIDE SEQUENCE [LARGE SCALE GENOMIC DNA]</scope>
    <source>
        <strain evidence="2 3">BH38</strain>
    </source>
</reference>
<gene>
    <name evidence="2" type="ORF">DWB77_07117</name>
</gene>
<dbReference type="Proteomes" id="UP000271554">
    <property type="component" value="Chromosome"/>
</dbReference>
<evidence type="ECO:0000259" key="1">
    <source>
        <dbReference type="SMART" id="SM00382"/>
    </source>
</evidence>